<feature type="region of interest" description="Disordered" evidence="1">
    <location>
        <begin position="235"/>
        <end position="271"/>
    </location>
</feature>
<feature type="region of interest" description="Disordered" evidence="1">
    <location>
        <begin position="114"/>
        <end position="159"/>
    </location>
</feature>
<name>A0A7R8ZT89_9CRUS</name>
<gene>
    <name evidence="2" type="ORF">CTOB1V02_LOCUS11366</name>
</gene>
<dbReference type="EMBL" id="OB666486">
    <property type="protein sequence ID" value="CAD7233545.1"/>
    <property type="molecule type" value="Genomic_DNA"/>
</dbReference>
<reference evidence="2" key="1">
    <citation type="submission" date="2020-11" db="EMBL/GenBank/DDBJ databases">
        <authorList>
            <person name="Tran Van P."/>
        </authorList>
    </citation>
    <scope>NUCLEOTIDE SEQUENCE</scope>
</reference>
<feature type="compositionally biased region" description="Basic and acidic residues" evidence="1">
    <location>
        <begin position="147"/>
        <end position="159"/>
    </location>
</feature>
<organism evidence="2">
    <name type="scientific">Cyprideis torosa</name>
    <dbReference type="NCBI Taxonomy" id="163714"/>
    <lineage>
        <taxon>Eukaryota</taxon>
        <taxon>Metazoa</taxon>
        <taxon>Ecdysozoa</taxon>
        <taxon>Arthropoda</taxon>
        <taxon>Crustacea</taxon>
        <taxon>Oligostraca</taxon>
        <taxon>Ostracoda</taxon>
        <taxon>Podocopa</taxon>
        <taxon>Podocopida</taxon>
        <taxon>Cytherocopina</taxon>
        <taxon>Cytheroidea</taxon>
        <taxon>Cytherideidae</taxon>
        <taxon>Cyprideis</taxon>
    </lineage>
</organism>
<evidence type="ECO:0000256" key="1">
    <source>
        <dbReference type="SAM" id="MobiDB-lite"/>
    </source>
</evidence>
<feature type="compositionally biased region" description="Low complexity" evidence="1">
    <location>
        <begin position="114"/>
        <end position="128"/>
    </location>
</feature>
<protein>
    <submittedName>
        <fullName evidence="2">Uncharacterized protein</fullName>
    </submittedName>
</protein>
<evidence type="ECO:0000313" key="2">
    <source>
        <dbReference type="EMBL" id="CAD7233545.1"/>
    </source>
</evidence>
<feature type="compositionally biased region" description="Acidic residues" evidence="1">
    <location>
        <begin position="240"/>
        <end position="249"/>
    </location>
</feature>
<sequence>MLCGRQARDNLAGITSYECIFTITWTTMCLGEIYLRTLVMAVVRCQRLVGRRHSGLQDPHERYRGAPPSTLEPPRTEASDYSACQGSESLILEHDPPPTRPPLLIISSPAVSSASSSDVSASVSSSDVPHSRREDSSDEDPSAMRRSSGEDRNENALEGRRLGAVREELRRRHRLRLNRRKLLRLGRALDSGKKVVVKRNRKRGRKATRAEKKVHDAVLASVGGNRFGMLVRLQQKGAAEDAETSDPDEDRNTPEGAAKRKRRKAQSLQMSGYILPNVTRATQSQVAKFVQKMEG</sequence>
<feature type="region of interest" description="Disordered" evidence="1">
    <location>
        <begin position="54"/>
        <end position="82"/>
    </location>
</feature>
<proteinExistence type="predicted"/>
<accession>A0A7R8ZT89</accession>
<dbReference type="AlphaFoldDB" id="A0A7R8ZT89"/>